<dbReference type="InterPro" id="IPR043708">
    <property type="entry name" value="DUF5648"/>
</dbReference>
<protein>
    <recommendedName>
        <fullName evidence="2">DUF5648 domain-containing protein</fullName>
    </recommendedName>
</protein>
<dbReference type="AlphaFoldDB" id="A0A409WWY0"/>
<comment type="caution">
    <text evidence="3">The sequence shown here is derived from an EMBL/GenBank/DDBJ whole genome shotgun (WGS) entry which is preliminary data.</text>
</comment>
<dbReference type="Proteomes" id="UP000283269">
    <property type="component" value="Unassembled WGS sequence"/>
</dbReference>
<dbReference type="InParanoid" id="A0A409WWY0"/>
<reference evidence="3 4" key="1">
    <citation type="journal article" date="2018" name="Evol. Lett.">
        <title>Horizontal gene cluster transfer increased hallucinogenic mushroom diversity.</title>
        <authorList>
            <person name="Reynolds H.T."/>
            <person name="Vijayakumar V."/>
            <person name="Gluck-Thaler E."/>
            <person name="Korotkin H.B."/>
            <person name="Matheny P.B."/>
            <person name="Slot J.C."/>
        </authorList>
    </citation>
    <scope>NUCLEOTIDE SEQUENCE [LARGE SCALE GENOMIC DNA]</scope>
    <source>
        <strain evidence="3 4">2631</strain>
    </source>
</reference>
<feature type="chain" id="PRO_5019364597" description="DUF5648 domain-containing protein" evidence="1">
    <location>
        <begin position="19"/>
        <end position="182"/>
    </location>
</feature>
<evidence type="ECO:0000313" key="4">
    <source>
        <dbReference type="Proteomes" id="UP000283269"/>
    </source>
</evidence>
<feature type="domain" description="DUF5648" evidence="2">
    <location>
        <begin position="50"/>
        <end position="174"/>
    </location>
</feature>
<dbReference type="Pfam" id="PF18885">
    <property type="entry name" value="DUF5648"/>
    <property type="match status" value="1"/>
</dbReference>
<sequence>MKSFLLGLILLIFGHIEALSTGIPDVHATTDTAQPRAAETCGDPSAATTFYKGFNAIANVHTFNTQAQFVNSLALGTGWQSTIPSFRGWISAGQTGTVPLFYDPTVNDVVFTLSASAGSAIVGYVYPSQICNSVPLYASARVSPSGHWYTTILREHNELIDLGWVDQGVVAYVLPIQDSSDW</sequence>
<dbReference type="OrthoDB" id="9971254at2759"/>
<feature type="signal peptide" evidence="1">
    <location>
        <begin position="1"/>
        <end position="18"/>
    </location>
</feature>
<dbReference type="EMBL" id="NHYD01003061">
    <property type="protein sequence ID" value="PPQ83015.1"/>
    <property type="molecule type" value="Genomic_DNA"/>
</dbReference>
<keyword evidence="1" id="KW-0732">Signal</keyword>
<evidence type="ECO:0000313" key="3">
    <source>
        <dbReference type="EMBL" id="PPQ83015.1"/>
    </source>
</evidence>
<accession>A0A409WWY0</accession>
<evidence type="ECO:0000259" key="2">
    <source>
        <dbReference type="Pfam" id="PF18885"/>
    </source>
</evidence>
<keyword evidence="4" id="KW-1185">Reference proteome</keyword>
<name>A0A409WWY0_PSICY</name>
<proteinExistence type="predicted"/>
<organism evidence="3 4">
    <name type="scientific">Psilocybe cyanescens</name>
    <dbReference type="NCBI Taxonomy" id="93625"/>
    <lineage>
        <taxon>Eukaryota</taxon>
        <taxon>Fungi</taxon>
        <taxon>Dikarya</taxon>
        <taxon>Basidiomycota</taxon>
        <taxon>Agaricomycotina</taxon>
        <taxon>Agaricomycetes</taxon>
        <taxon>Agaricomycetidae</taxon>
        <taxon>Agaricales</taxon>
        <taxon>Agaricineae</taxon>
        <taxon>Strophariaceae</taxon>
        <taxon>Psilocybe</taxon>
    </lineage>
</organism>
<gene>
    <name evidence="3" type="ORF">CVT25_005255</name>
</gene>
<evidence type="ECO:0000256" key="1">
    <source>
        <dbReference type="SAM" id="SignalP"/>
    </source>
</evidence>